<evidence type="ECO:0000313" key="1">
    <source>
        <dbReference type="EMBL" id="BBU72709.1"/>
    </source>
</evidence>
<dbReference type="RefSeq" id="YP_009833442.1">
    <property type="nucleotide sequence ID" value="NC_048664.1"/>
</dbReference>
<dbReference type="KEGG" id="vg:55603497"/>
<organism evidence="1 2">
    <name type="scientific">Cronobacter phage vB_CsaP_009</name>
    <dbReference type="NCBI Taxonomy" id="2699738"/>
    <lineage>
        <taxon>Viruses</taxon>
        <taxon>Duplodnaviria</taxon>
        <taxon>Heunggongvirae</taxon>
        <taxon>Uroviricota</taxon>
        <taxon>Caudoviricetes</taxon>
        <taxon>Grimontviridae</taxon>
        <taxon>Privateervirus</taxon>
        <taxon>Privateervirus pv009</taxon>
    </lineage>
</organism>
<evidence type="ECO:0000313" key="2">
    <source>
        <dbReference type="Proteomes" id="UP000479051"/>
    </source>
</evidence>
<dbReference type="GeneID" id="55603497"/>
<dbReference type="Proteomes" id="UP000479051">
    <property type="component" value="Segment"/>
</dbReference>
<reference evidence="1 2" key="1">
    <citation type="submission" date="2020-01" db="EMBL/GenBank/DDBJ databases">
        <title>Isolation, characterization and genomic analysis of a lytic bacteriophage vB_CsaP_009 infecting Cronobacter.</title>
        <authorList>
            <person name="Soleimani-Delfan A."/>
            <person name="Shahin K."/>
            <person name="Barazandeh M."/>
            <person name="Komijani M."/>
        </authorList>
    </citation>
    <scope>NUCLEOTIDE SEQUENCE [LARGE SCALE GENOMIC DNA]</scope>
</reference>
<dbReference type="EMBL" id="LC519601">
    <property type="protein sequence ID" value="BBU72709.1"/>
    <property type="molecule type" value="Genomic_DNA"/>
</dbReference>
<keyword evidence="2" id="KW-1185">Reference proteome</keyword>
<accession>A0A679FDY0</accession>
<proteinExistence type="predicted"/>
<sequence>MERLRGQALKKAIMKVRKKAFEQSYLYENTKRHPDREPTIYKKLVTNKANENKWGKR</sequence>
<name>A0A679FDY0_9CAUD</name>
<protein>
    <submittedName>
        <fullName evidence="1">Uncharacterized protein</fullName>
    </submittedName>
</protein>